<comment type="catalytic activity">
    <reaction evidence="14">
        <text>Preferential cleavage: (Ac)2-L-Lys-D-Ala-|-D-Ala. Also transpeptidation of peptidyl-alanyl moieties that are N-acyl substituents of D-alanine.</text>
        <dbReference type="EC" id="3.4.16.4"/>
    </reaction>
</comment>
<evidence type="ECO:0000259" key="16">
    <source>
        <dbReference type="Pfam" id="PF03717"/>
    </source>
</evidence>
<keyword evidence="11 14" id="KW-1133">Transmembrane helix</keyword>
<keyword evidence="5 14" id="KW-0121">Carboxypeptidase</keyword>
<feature type="domain" description="Penicillin-binding protein transpeptidase" evidence="15">
    <location>
        <begin position="288"/>
        <end position="625"/>
    </location>
</feature>
<dbReference type="AlphaFoldDB" id="A0A080MKQ6"/>
<keyword evidence="10 14" id="KW-0573">Peptidoglycan synthesis</keyword>
<dbReference type="UniPathway" id="UPA00219"/>
<dbReference type="GO" id="GO:0008270">
    <property type="term" value="F:zinc ion binding"/>
    <property type="evidence" value="ECO:0007669"/>
    <property type="project" value="UniProtKB-UniRule"/>
</dbReference>
<dbReference type="HAMAP" id="MF_02081">
    <property type="entry name" value="MrdA_transpept"/>
    <property type="match status" value="1"/>
</dbReference>
<comment type="cofactor">
    <cofactor evidence="14">
        <name>Zn(2+)</name>
        <dbReference type="ChEBI" id="CHEBI:29105"/>
    </cofactor>
    <text evidence="14">Binds one Zn(2+) ion per subunit.</text>
</comment>
<keyword evidence="4 14" id="KW-0997">Cell inner membrane</keyword>
<dbReference type="EMBL" id="JDST02000011">
    <property type="protein sequence ID" value="KFB78044.1"/>
    <property type="molecule type" value="Genomic_DNA"/>
</dbReference>
<evidence type="ECO:0000256" key="1">
    <source>
        <dbReference type="ARBA" id="ARBA00004167"/>
    </source>
</evidence>
<dbReference type="GO" id="GO:0008658">
    <property type="term" value="F:penicillin binding"/>
    <property type="evidence" value="ECO:0007669"/>
    <property type="project" value="InterPro"/>
</dbReference>
<evidence type="ECO:0000256" key="2">
    <source>
        <dbReference type="ARBA" id="ARBA00004236"/>
    </source>
</evidence>
<dbReference type="GO" id="GO:0071555">
    <property type="term" value="P:cell wall organization"/>
    <property type="evidence" value="ECO:0007669"/>
    <property type="project" value="UniProtKB-KW"/>
</dbReference>
<keyword evidence="6 14" id="KW-0645">Protease</keyword>
<feature type="active site" description="Acyl-ester intermediate" evidence="14">
    <location>
        <position position="347"/>
    </location>
</feature>
<evidence type="ECO:0000313" key="18">
    <source>
        <dbReference type="Proteomes" id="UP000021315"/>
    </source>
</evidence>
<dbReference type="InterPro" id="IPR036138">
    <property type="entry name" value="PBP_dimer_sf"/>
</dbReference>
<dbReference type="InterPro" id="IPR050515">
    <property type="entry name" value="Beta-lactam/transpept"/>
</dbReference>
<dbReference type="EC" id="3.4.16.4" evidence="14"/>
<evidence type="ECO:0000256" key="6">
    <source>
        <dbReference type="ARBA" id="ARBA00022670"/>
    </source>
</evidence>
<evidence type="ECO:0000256" key="14">
    <source>
        <dbReference type="HAMAP-Rule" id="MF_02081"/>
    </source>
</evidence>
<comment type="caution">
    <text evidence="17">The sequence shown here is derived from an EMBL/GenBank/DDBJ whole genome shotgun (WGS) entry which is preliminary data.</text>
</comment>
<evidence type="ECO:0000256" key="13">
    <source>
        <dbReference type="ARBA" id="ARBA00023316"/>
    </source>
</evidence>
<evidence type="ECO:0000256" key="11">
    <source>
        <dbReference type="ARBA" id="ARBA00022989"/>
    </source>
</evidence>
<keyword evidence="18" id="KW-1185">Reference proteome</keyword>
<dbReference type="FunFam" id="3.40.710.10:FF:000024">
    <property type="entry name" value="Penicillin-binding protein 2"/>
    <property type="match status" value="1"/>
</dbReference>
<dbReference type="Gene3D" id="3.40.710.10">
    <property type="entry name" value="DD-peptidase/beta-lactamase superfamily"/>
    <property type="match status" value="1"/>
</dbReference>
<dbReference type="SUPFAM" id="SSF56519">
    <property type="entry name" value="Penicillin binding protein dimerisation domain"/>
    <property type="match status" value="1"/>
</dbReference>
<evidence type="ECO:0000256" key="5">
    <source>
        <dbReference type="ARBA" id="ARBA00022645"/>
    </source>
</evidence>
<evidence type="ECO:0000256" key="4">
    <source>
        <dbReference type="ARBA" id="ARBA00022519"/>
    </source>
</evidence>
<evidence type="ECO:0000313" key="17">
    <source>
        <dbReference type="EMBL" id="KFB78044.1"/>
    </source>
</evidence>
<feature type="binding site" evidence="14">
    <location>
        <position position="390"/>
    </location>
    <ligand>
        <name>Zn(2+)</name>
        <dbReference type="ChEBI" id="CHEBI:29105"/>
    </ligand>
</feature>
<dbReference type="GO" id="GO:0006508">
    <property type="term" value="P:proteolysis"/>
    <property type="evidence" value="ECO:0007669"/>
    <property type="project" value="UniProtKB-KW"/>
</dbReference>
<name>A0A080MKQ6_9PROT</name>
<dbReference type="GO" id="GO:0009252">
    <property type="term" value="P:peptidoglycan biosynthetic process"/>
    <property type="evidence" value="ECO:0007669"/>
    <property type="project" value="UniProtKB-UniRule"/>
</dbReference>
<feature type="binding site" evidence="14">
    <location>
        <position position="384"/>
    </location>
    <ligand>
        <name>Zn(2+)</name>
        <dbReference type="ChEBI" id="CHEBI:29105"/>
    </ligand>
</feature>
<keyword evidence="9 14" id="KW-0133">Cell shape</keyword>
<organism evidence="17 18">
    <name type="scientific">Candidatus Accumulibacter cognatus</name>
    <dbReference type="NCBI Taxonomy" id="2954383"/>
    <lineage>
        <taxon>Bacteria</taxon>
        <taxon>Pseudomonadati</taxon>
        <taxon>Pseudomonadota</taxon>
        <taxon>Betaproteobacteria</taxon>
        <taxon>Candidatus Accumulibacter</taxon>
    </lineage>
</organism>
<keyword evidence="7 14" id="KW-0812">Transmembrane</keyword>
<evidence type="ECO:0000256" key="8">
    <source>
        <dbReference type="ARBA" id="ARBA00022801"/>
    </source>
</evidence>
<dbReference type="InterPro" id="IPR017790">
    <property type="entry name" value="Penicillin-binding_protein_2"/>
</dbReference>
<dbReference type="InterPro" id="IPR001460">
    <property type="entry name" value="PCN-bd_Tpept"/>
</dbReference>
<dbReference type="PANTHER" id="PTHR30627">
    <property type="entry name" value="PEPTIDOGLYCAN D,D-TRANSPEPTIDASE"/>
    <property type="match status" value="1"/>
</dbReference>
<comment type="function">
    <text evidence="14">Catalyzes cross-linking of the peptidoglycan cell wall.</text>
</comment>
<dbReference type="InterPro" id="IPR012338">
    <property type="entry name" value="Beta-lactam/transpept-like"/>
</dbReference>
<dbReference type="SUPFAM" id="SSF56601">
    <property type="entry name" value="beta-lactamase/transpeptidase-like"/>
    <property type="match status" value="1"/>
</dbReference>
<dbReference type="Pfam" id="PF00905">
    <property type="entry name" value="Transpeptidase"/>
    <property type="match status" value="1"/>
</dbReference>
<keyword evidence="14" id="KW-0862">Zinc</keyword>
<feature type="transmembrane region" description="Helical" evidence="14">
    <location>
        <begin position="38"/>
        <end position="57"/>
    </location>
</feature>
<feature type="domain" description="Penicillin-binding protein dimerisation" evidence="16">
    <location>
        <begin position="81"/>
        <end position="255"/>
    </location>
</feature>
<keyword evidence="12 14" id="KW-0472">Membrane</keyword>
<dbReference type="RefSeq" id="WP_273704331.1">
    <property type="nucleotide sequence ID" value="NZ_JDST02000011.1"/>
</dbReference>
<keyword evidence="13 14" id="KW-0961">Cell wall biogenesis/degradation</keyword>
<gene>
    <name evidence="17" type="primary">spoVD</name>
    <name evidence="14" type="synonym">mrdA</name>
    <name evidence="17" type="ORF">AW06_000623</name>
</gene>
<sequence>MRDSGHRSDVIAEGFTLLAGQLPLNATDRELSRFRFRIALAGVAVFAAFIVLIVRFVHLQVLQHAYYTTRAEDNRISLVPIVPNRGVIVDRNGTVLAHNYSAFTLEITPSKVVDLEATIEGLGKVIEVLPKDRKRFRRLLEESKNFESLPIRTRLSEEEVARFAANRYLFPGVEVKARLFRQYPLGPIAAHAIGYINRINKRDLEIIEENEQAANYKGTDHIGKTGLEQKYEYQLHGQTGYEQVEIDAGGRAIRSLSRTAPVQGSNLTLTLDVKLQEMAEKAFGDRRGALVAIEPSSGGILALVSTPSFDPNLFVDGIRSDDWELLNNSPDKPMLNRALNGAYPPGSTFKPFMALAALETGKRTPGQTISDPGFFNFGGHQFRDDKKGGHGSVDMYKSIVHSCDTYYYMLANDMGIDSIARFMGQLGFGQRTEVDIEGESEGVLPSPDWKKRRFKRPEQQKWFAGETISIGIGQGYNAYTPIQLAQATATVANNGVMFRPHLVKYITDSRSGEQTMIEPEPLRILPWKRQNVETIKKAMIGVNTAGTAARAFAGAGYVSAGKTGTAQVFSLKGAEYRASSIKKELRDHALFIAFAPADQPKIALAVLVENGGFGAQSAAPIARMVFDYYLLGKLPKGAAQEDDVEED</sequence>
<feature type="binding site" evidence="14">
    <location>
        <position position="371"/>
    </location>
    <ligand>
        <name>Zn(2+)</name>
        <dbReference type="ChEBI" id="CHEBI:29105"/>
    </ligand>
</feature>
<evidence type="ECO:0000256" key="3">
    <source>
        <dbReference type="ARBA" id="ARBA00022475"/>
    </source>
</evidence>
<keyword evidence="3 14" id="KW-1003">Cell membrane</keyword>
<evidence type="ECO:0000256" key="10">
    <source>
        <dbReference type="ARBA" id="ARBA00022984"/>
    </source>
</evidence>
<dbReference type="GO" id="GO:0071972">
    <property type="term" value="F:peptidoglycan L,D-transpeptidase activity"/>
    <property type="evidence" value="ECO:0007669"/>
    <property type="project" value="TreeGrafter"/>
</dbReference>
<evidence type="ECO:0000256" key="7">
    <source>
        <dbReference type="ARBA" id="ARBA00022692"/>
    </source>
</evidence>
<comment type="pathway">
    <text evidence="14">Cell wall biogenesis; peptidoglycan biosynthesis.</text>
</comment>
<dbReference type="STRING" id="1453999.AW06_000623"/>
<dbReference type="Proteomes" id="UP000021315">
    <property type="component" value="Unassembled WGS sequence"/>
</dbReference>
<dbReference type="Gene3D" id="3.30.1390.30">
    <property type="entry name" value="Penicillin-binding protein 2a, domain 3"/>
    <property type="match status" value="1"/>
</dbReference>
<dbReference type="GO" id="GO:0009002">
    <property type="term" value="F:serine-type D-Ala-D-Ala carboxypeptidase activity"/>
    <property type="evidence" value="ECO:0007669"/>
    <property type="project" value="UniProtKB-UniRule"/>
</dbReference>
<dbReference type="GO" id="GO:0005886">
    <property type="term" value="C:plasma membrane"/>
    <property type="evidence" value="ECO:0007669"/>
    <property type="project" value="UniProtKB-SubCell"/>
</dbReference>
<evidence type="ECO:0000259" key="15">
    <source>
        <dbReference type="Pfam" id="PF00905"/>
    </source>
</evidence>
<dbReference type="NCBIfam" id="TIGR03423">
    <property type="entry name" value="pbp2_mrdA"/>
    <property type="match status" value="1"/>
</dbReference>
<feature type="binding site" evidence="14">
    <location>
        <position position="403"/>
    </location>
    <ligand>
        <name>Zn(2+)</name>
        <dbReference type="ChEBI" id="CHEBI:29105"/>
    </ligand>
</feature>
<proteinExistence type="inferred from homology"/>
<protein>
    <recommendedName>
        <fullName evidence="14">Peptidoglycan D,D-transpeptidase MrdA</fullName>
        <ecNumber evidence="14">3.4.16.4</ecNumber>
    </recommendedName>
    <alternativeName>
        <fullName evidence="14">Penicillin-binding protein 2</fullName>
        <shortName evidence="14">PBP-2</shortName>
    </alternativeName>
</protein>
<dbReference type="GO" id="GO:0008360">
    <property type="term" value="P:regulation of cell shape"/>
    <property type="evidence" value="ECO:0007669"/>
    <property type="project" value="UniProtKB-KW"/>
</dbReference>
<dbReference type="Gene3D" id="3.90.1310.10">
    <property type="entry name" value="Penicillin-binding protein 2a (Domain 2)"/>
    <property type="match status" value="1"/>
</dbReference>
<keyword evidence="14" id="KW-0479">Metal-binding</keyword>
<evidence type="ECO:0000256" key="12">
    <source>
        <dbReference type="ARBA" id="ARBA00023136"/>
    </source>
</evidence>
<keyword evidence="8 14" id="KW-0378">Hydrolase</keyword>
<dbReference type="PANTHER" id="PTHR30627:SF2">
    <property type="entry name" value="PEPTIDOGLYCAN D,D-TRANSPEPTIDASE MRDA"/>
    <property type="match status" value="1"/>
</dbReference>
<accession>A0A080MKQ6</accession>
<dbReference type="Pfam" id="PF03717">
    <property type="entry name" value="PBP_dimer"/>
    <property type="match status" value="1"/>
</dbReference>
<comment type="similarity">
    <text evidence="14">Belongs to the transpeptidase family. MrdA subfamily.</text>
</comment>
<comment type="subcellular location">
    <subcellularLocation>
        <location evidence="14">Cell inner membrane</location>
        <topology evidence="14">Single-pass membrane protein</topology>
    </subcellularLocation>
    <subcellularLocation>
        <location evidence="2">Cell membrane</location>
    </subcellularLocation>
    <subcellularLocation>
        <location evidence="1">Membrane</location>
        <topology evidence="1">Single-pass membrane protein</topology>
    </subcellularLocation>
</comment>
<evidence type="ECO:0000256" key="9">
    <source>
        <dbReference type="ARBA" id="ARBA00022960"/>
    </source>
</evidence>
<dbReference type="InterPro" id="IPR005311">
    <property type="entry name" value="PBP_dimer"/>
</dbReference>
<reference evidence="17" key="1">
    <citation type="submission" date="2014-02" db="EMBL/GenBank/DDBJ databases">
        <title>Expanding our view of genomic diversity in Candidatus Accumulibacter clades.</title>
        <authorList>
            <person name="Skennerton C.T."/>
            <person name="Barr J.J."/>
            <person name="Slater F.R."/>
            <person name="Bond P.L."/>
            <person name="Tyson G.W."/>
        </authorList>
    </citation>
    <scope>NUCLEOTIDE SEQUENCE [LARGE SCALE GENOMIC DNA]</scope>
</reference>